<feature type="region of interest" description="Disordered" evidence="8">
    <location>
        <begin position="1"/>
        <end position="68"/>
    </location>
</feature>
<keyword evidence="4" id="KW-0645">Protease</keyword>
<comment type="catalytic activity">
    <reaction evidence="1">
        <text>Thiol-dependent hydrolysis of ester, thioester, amide, peptide and isopeptide bonds formed by the C-terminal Gly of ubiquitin (a 76-residue protein attached to proteins as an intracellular targeting signal).</text>
        <dbReference type="EC" id="3.4.19.12"/>
    </reaction>
</comment>
<keyword evidence="5" id="KW-0833">Ubl conjugation pathway</keyword>
<accession>A0A1B9GLS3</accession>
<dbReference type="Pfam" id="PF00443">
    <property type="entry name" value="UCH"/>
    <property type="match status" value="1"/>
</dbReference>
<organism evidence="11 12">
    <name type="scientific">Kwoniella heveanensis BCC8398</name>
    <dbReference type="NCBI Taxonomy" id="1296120"/>
    <lineage>
        <taxon>Eukaryota</taxon>
        <taxon>Fungi</taxon>
        <taxon>Dikarya</taxon>
        <taxon>Basidiomycota</taxon>
        <taxon>Agaricomycotina</taxon>
        <taxon>Tremellomycetes</taxon>
        <taxon>Tremellales</taxon>
        <taxon>Cryptococcaceae</taxon>
        <taxon>Kwoniella</taxon>
    </lineage>
</organism>
<dbReference type="PANTHER" id="PTHR24006">
    <property type="entry name" value="UBIQUITIN CARBOXYL-TERMINAL HYDROLASE"/>
    <property type="match status" value="1"/>
</dbReference>
<evidence type="ECO:0000256" key="1">
    <source>
        <dbReference type="ARBA" id="ARBA00000707"/>
    </source>
</evidence>
<dbReference type="InterPro" id="IPR018200">
    <property type="entry name" value="USP_CS"/>
</dbReference>
<dbReference type="Proteomes" id="UP000092666">
    <property type="component" value="Unassembled WGS sequence"/>
</dbReference>
<evidence type="ECO:0000256" key="4">
    <source>
        <dbReference type="ARBA" id="ARBA00022670"/>
    </source>
</evidence>
<dbReference type="PROSITE" id="PS00973">
    <property type="entry name" value="USP_2"/>
    <property type="match status" value="1"/>
</dbReference>
<dbReference type="PROSITE" id="PS50053">
    <property type="entry name" value="UBIQUITIN_2"/>
    <property type="match status" value="1"/>
</dbReference>
<evidence type="ECO:0000259" key="10">
    <source>
        <dbReference type="PROSITE" id="PS50235"/>
    </source>
</evidence>
<evidence type="ECO:0000313" key="11">
    <source>
        <dbReference type="EMBL" id="OCF31948.1"/>
    </source>
</evidence>
<dbReference type="InterPro" id="IPR050164">
    <property type="entry name" value="Peptidase_C19"/>
</dbReference>
<dbReference type="InterPro" id="IPR000626">
    <property type="entry name" value="Ubiquitin-like_dom"/>
</dbReference>
<keyword evidence="6" id="KW-0378">Hydrolase</keyword>
<dbReference type="Pfam" id="PF00240">
    <property type="entry name" value="ubiquitin"/>
    <property type="match status" value="1"/>
</dbReference>
<dbReference type="GO" id="GO:0005634">
    <property type="term" value="C:nucleus"/>
    <property type="evidence" value="ECO:0007669"/>
    <property type="project" value="TreeGrafter"/>
</dbReference>
<dbReference type="PANTHER" id="PTHR24006:SF888">
    <property type="entry name" value="UBIQUITIN CARBOXYL-TERMINAL HYDROLASE 30"/>
    <property type="match status" value="1"/>
</dbReference>
<dbReference type="PROSITE" id="PS00972">
    <property type="entry name" value="USP_1"/>
    <property type="match status" value="1"/>
</dbReference>
<comment type="similarity">
    <text evidence="2">Belongs to the peptidase C19 family.</text>
</comment>
<dbReference type="InterPro" id="IPR038765">
    <property type="entry name" value="Papain-like_cys_pep_sf"/>
</dbReference>
<name>A0A1B9GLS3_9TREE</name>
<dbReference type="Gene3D" id="3.10.20.90">
    <property type="entry name" value="Phosphatidylinositol 3-kinase Catalytic Subunit, Chain A, domain 1"/>
    <property type="match status" value="1"/>
</dbReference>
<dbReference type="PROSITE" id="PS50235">
    <property type="entry name" value="USP_3"/>
    <property type="match status" value="1"/>
</dbReference>
<reference evidence="11 12" key="1">
    <citation type="submission" date="2013-07" db="EMBL/GenBank/DDBJ databases">
        <title>The Genome Sequence of Cryptococcus heveanensis BCC8398.</title>
        <authorList>
            <consortium name="The Broad Institute Genome Sequencing Platform"/>
            <person name="Cuomo C."/>
            <person name="Litvintseva A."/>
            <person name="Chen Y."/>
            <person name="Heitman J."/>
            <person name="Sun S."/>
            <person name="Springer D."/>
            <person name="Dromer F."/>
            <person name="Young S.K."/>
            <person name="Zeng Q."/>
            <person name="Gargeya S."/>
            <person name="Fitzgerald M."/>
            <person name="Abouelleil A."/>
            <person name="Alvarado L."/>
            <person name="Berlin A.M."/>
            <person name="Chapman S.B."/>
            <person name="Dewar J."/>
            <person name="Goldberg J."/>
            <person name="Griggs A."/>
            <person name="Gujja S."/>
            <person name="Hansen M."/>
            <person name="Howarth C."/>
            <person name="Imamovic A."/>
            <person name="Larimer J."/>
            <person name="McCowan C."/>
            <person name="Murphy C."/>
            <person name="Pearson M."/>
            <person name="Priest M."/>
            <person name="Roberts A."/>
            <person name="Saif S."/>
            <person name="Shea T."/>
            <person name="Sykes S."/>
            <person name="Wortman J."/>
            <person name="Nusbaum C."/>
            <person name="Birren B."/>
        </authorList>
    </citation>
    <scope>NUCLEOTIDE SEQUENCE [LARGE SCALE GENOMIC DNA]</scope>
    <source>
        <strain evidence="11 12">BCC8398</strain>
    </source>
</reference>
<dbReference type="GO" id="GO:0016579">
    <property type="term" value="P:protein deubiquitination"/>
    <property type="evidence" value="ECO:0007669"/>
    <property type="project" value="InterPro"/>
</dbReference>
<feature type="compositionally biased region" description="Low complexity" evidence="8">
    <location>
        <begin position="862"/>
        <end position="878"/>
    </location>
</feature>
<evidence type="ECO:0000256" key="8">
    <source>
        <dbReference type="SAM" id="MobiDB-lite"/>
    </source>
</evidence>
<evidence type="ECO:0000259" key="9">
    <source>
        <dbReference type="PROSITE" id="PS50053"/>
    </source>
</evidence>
<dbReference type="InterPro" id="IPR033841">
    <property type="entry name" value="Pep_USP48"/>
</dbReference>
<dbReference type="SUPFAM" id="SSF54001">
    <property type="entry name" value="Cysteine proteinases"/>
    <property type="match status" value="1"/>
</dbReference>
<dbReference type="AlphaFoldDB" id="A0A1B9GLS3"/>
<dbReference type="InterPro" id="IPR028889">
    <property type="entry name" value="USP"/>
</dbReference>
<evidence type="ECO:0000256" key="6">
    <source>
        <dbReference type="ARBA" id="ARBA00022801"/>
    </source>
</evidence>
<gene>
    <name evidence="11" type="ORF">I316_06331</name>
</gene>
<evidence type="ECO:0000256" key="5">
    <source>
        <dbReference type="ARBA" id="ARBA00022786"/>
    </source>
</evidence>
<dbReference type="GO" id="GO:0004843">
    <property type="term" value="F:cysteine-type deubiquitinase activity"/>
    <property type="evidence" value="ECO:0007669"/>
    <property type="project" value="UniProtKB-EC"/>
</dbReference>
<evidence type="ECO:0000256" key="7">
    <source>
        <dbReference type="ARBA" id="ARBA00022807"/>
    </source>
</evidence>
<feature type="region of interest" description="Disordered" evidence="8">
    <location>
        <begin position="830"/>
        <end position="878"/>
    </location>
</feature>
<sequence length="1020" mass="116237">MPPKKRPIADWSWAGTTVRNPEDISSHHRRLAANLVPSPDLPPCPREYETLSENRARSRSNTSMSSDVMEVDRNGKIKPAISKPKQKLKVAGCTAKGCRSNPWCYNHLGADKVMDPEGKQKYIEEHAEEITSIRDGPAGLRNLGATCYANAFLQLWFHNITFRNGVYACVTSEVGHLHQSTPLYHLASVFAMLQHSQRAVVDPSFLIEALRLDKGDQQDAGEFSKLFMNVLEGEFKKHPNPNLRTFMKHQFEGTMQYVTRCDCGYESRKETTFLELEVSLKDKATLQECLDTSFAPEDLIGDNQYHCPVCMRRRDATRRQQPAAYPPVVHISLMRFMYDYKTMARKKVKASISYPKEIQLGQDNYELRGVIIHHGATAHRGHFTCEVWDEAEKTWLLCNDEEVTEIDQRPPKRMRLTSPNSMPGIKSDTQSSKDAYMLVYQKRDHDVPPTDPPDIVSERVWADNIALENEGSDAAVKRGAMEDEYLHLNRAKRDSDHIVPRDALKKWLEADTFDKLCEPFDMSPISCSHGGVDPRKASETRLISEQAFDTIALLNNLPDMEICPVCVEEEFKACVANNELQSRLDTFNTLNEGEGKWIIPAAWLDRWESGDLVLDTLPTNEEYTLHCEHGERAVQAAYHRDRRKTATMTDEALMLLRSIFGDFPVLKTDQPFCYVCQKADEVDVDAREARKADIAVHRRIKKGIQRSAQAYYSDYYSLPSRFVEDVDEYIAGRRSERPQLRLLCEHGELDYDPEKDDVYLLTSSSWDALCEMYGVQEPVLLSFGSDYESGKRRQVVNERIKICEECRRKRLLDWEIVSIPIKVYQDDNRRNNEKTEAKSDPFTIGDTKYRVSPGFPPMNGFNRTTNASSRTTTARSTRSAGAGTFLEFKIAGVTKSTSVKELKVDIMRQKKLSPISQRLTYNGRELDKSDETMESIGYLAGDEIRLEELEEGDEDEIMDGDMDDVIMVDRKKANGRVEGFGGTALLSRIGEYSYDSANSWVVSMLGFIRSQILHRRHGAS</sequence>
<proteinExistence type="inferred from homology"/>
<keyword evidence="7" id="KW-0788">Thiol protease</keyword>
<dbReference type="STRING" id="1296120.A0A1B9GLS3"/>
<feature type="domain" description="Ubiquitin-like" evidence="9">
    <location>
        <begin position="893"/>
        <end position="953"/>
    </location>
</feature>
<dbReference type="EMBL" id="KI669511">
    <property type="protein sequence ID" value="OCF31948.1"/>
    <property type="molecule type" value="Genomic_DNA"/>
</dbReference>
<feature type="compositionally biased region" description="Basic and acidic residues" evidence="8">
    <location>
        <begin position="46"/>
        <end position="56"/>
    </location>
</feature>
<keyword evidence="12" id="KW-1185">Reference proteome</keyword>
<dbReference type="InterPro" id="IPR029071">
    <property type="entry name" value="Ubiquitin-like_domsf"/>
</dbReference>
<dbReference type="EC" id="3.4.19.12" evidence="3"/>
<dbReference type="SUPFAM" id="SSF54236">
    <property type="entry name" value="Ubiquitin-like"/>
    <property type="match status" value="1"/>
</dbReference>
<evidence type="ECO:0000256" key="2">
    <source>
        <dbReference type="ARBA" id="ARBA00009085"/>
    </source>
</evidence>
<dbReference type="Gene3D" id="3.90.70.10">
    <property type="entry name" value="Cysteine proteinases"/>
    <property type="match status" value="1"/>
</dbReference>
<dbReference type="OrthoDB" id="289038at2759"/>
<protein>
    <recommendedName>
        <fullName evidence="3">ubiquitinyl hydrolase 1</fullName>
        <ecNumber evidence="3">3.4.19.12</ecNumber>
    </recommendedName>
</protein>
<reference evidence="12" key="2">
    <citation type="submission" date="2013-12" db="EMBL/GenBank/DDBJ databases">
        <title>Evolution of pathogenesis and genome organization in the Tremellales.</title>
        <authorList>
            <person name="Cuomo C."/>
            <person name="Litvintseva A."/>
            <person name="Heitman J."/>
            <person name="Chen Y."/>
            <person name="Sun S."/>
            <person name="Springer D."/>
            <person name="Dromer F."/>
            <person name="Young S."/>
            <person name="Zeng Q."/>
            <person name="Chapman S."/>
            <person name="Gujja S."/>
            <person name="Saif S."/>
            <person name="Birren B."/>
        </authorList>
    </citation>
    <scope>NUCLEOTIDE SEQUENCE [LARGE SCALE GENOMIC DNA]</scope>
    <source>
        <strain evidence="12">BCC8398</strain>
    </source>
</reference>
<dbReference type="InterPro" id="IPR001394">
    <property type="entry name" value="Peptidase_C19_UCH"/>
</dbReference>
<evidence type="ECO:0000256" key="3">
    <source>
        <dbReference type="ARBA" id="ARBA00012759"/>
    </source>
</evidence>
<dbReference type="GO" id="GO:0006508">
    <property type="term" value="P:proteolysis"/>
    <property type="evidence" value="ECO:0007669"/>
    <property type="project" value="UniProtKB-KW"/>
</dbReference>
<evidence type="ECO:0000313" key="12">
    <source>
        <dbReference type="Proteomes" id="UP000092666"/>
    </source>
</evidence>
<dbReference type="CDD" id="cd02668">
    <property type="entry name" value="Peptidase_C19L"/>
    <property type="match status" value="1"/>
</dbReference>
<dbReference type="GO" id="GO:0005829">
    <property type="term" value="C:cytosol"/>
    <property type="evidence" value="ECO:0007669"/>
    <property type="project" value="TreeGrafter"/>
</dbReference>
<feature type="domain" description="USP" evidence="10">
    <location>
        <begin position="138"/>
        <end position="443"/>
    </location>
</feature>
<feature type="compositionally biased region" description="Basic and acidic residues" evidence="8">
    <location>
        <begin position="830"/>
        <end position="839"/>
    </location>
</feature>